<dbReference type="EMBL" id="JAHXCT010000004">
    <property type="protein sequence ID" value="MBW4769373.1"/>
    <property type="molecule type" value="Genomic_DNA"/>
</dbReference>
<accession>A0ABS6YCS3</accession>
<keyword evidence="5" id="KW-1185">Reference proteome</keyword>
<protein>
    <recommendedName>
        <fullName evidence="6">Glycosyl transferase family 6</fullName>
    </recommendedName>
</protein>
<comment type="caution">
    <text evidence="4">The sequence shown here is derived from an EMBL/GenBank/DDBJ whole genome shotgun (WGS) entry which is preliminary data.</text>
</comment>
<dbReference type="Pfam" id="PF03414">
    <property type="entry name" value="Glyco_transf_6"/>
    <property type="match status" value="1"/>
</dbReference>
<evidence type="ECO:0000313" key="5">
    <source>
        <dbReference type="Proteomes" id="UP000788426"/>
    </source>
</evidence>
<evidence type="ECO:0000313" key="4">
    <source>
        <dbReference type="EMBL" id="MBW4769373.1"/>
    </source>
</evidence>
<evidence type="ECO:0000256" key="1">
    <source>
        <dbReference type="ARBA" id="ARBA00001936"/>
    </source>
</evidence>
<dbReference type="NCBIfam" id="NF041524">
    <property type="entry name" value="Gltr_6"/>
    <property type="match status" value="1"/>
</dbReference>
<keyword evidence="3" id="KW-0808">Transferase</keyword>
<comment type="cofactor">
    <cofactor evidence="1">
        <name>Mn(2+)</name>
        <dbReference type="ChEBI" id="CHEBI:29035"/>
    </cofactor>
</comment>
<dbReference type="InterPro" id="IPR005076">
    <property type="entry name" value="Glyco_trans_6"/>
</dbReference>
<name>A0ABS6YCS3_9BACT</name>
<evidence type="ECO:0008006" key="6">
    <source>
        <dbReference type="Google" id="ProtNLM"/>
    </source>
</evidence>
<dbReference type="PANTHER" id="PTHR10462:SF53">
    <property type="entry name" value="HISTO-BLOOD GROUP ABO SYSTEM TRANSFERASE 1-LIKE"/>
    <property type="match status" value="1"/>
</dbReference>
<dbReference type="Proteomes" id="UP000788426">
    <property type="component" value="Unassembled WGS sequence"/>
</dbReference>
<keyword evidence="2" id="KW-0328">Glycosyltransferase</keyword>
<gene>
    <name evidence="4" type="ORF">KZO38_06310</name>
</gene>
<dbReference type="PANTHER" id="PTHR10462">
    <property type="entry name" value="GLYCOSYLTRANSFERASE-RELATED"/>
    <property type="match status" value="1"/>
</dbReference>
<evidence type="ECO:0000256" key="2">
    <source>
        <dbReference type="ARBA" id="ARBA00022676"/>
    </source>
</evidence>
<evidence type="ECO:0000256" key="3">
    <source>
        <dbReference type="ARBA" id="ARBA00022679"/>
    </source>
</evidence>
<dbReference type="InterPro" id="IPR048174">
    <property type="entry name" value="WbnI-like"/>
</dbReference>
<reference evidence="4 5" key="1">
    <citation type="submission" date="2021-07" db="EMBL/GenBank/DDBJ databases">
        <title>Genomic diversity and antimicrobial resistance of Prevotella spp. isolated from chronic lung disease airways.</title>
        <authorList>
            <person name="Webb K.A."/>
            <person name="Olagoke O.S."/>
            <person name="Baird T."/>
            <person name="Neill J."/>
            <person name="Pham A."/>
            <person name="Wells T.J."/>
            <person name="Ramsay K.A."/>
            <person name="Bell S.C."/>
            <person name="Sarovich D.S."/>
            <person name="Price E.P."/>
        </authorList>
    </citation>
    <scope>NUCLEOTIDE SEQUENCE [LARGE SCALE GENOMIC DNA]</scope>
    <source>
        <strain evidence="4 5">SCHI0011.S.12</strain>
    </source>
</reference>
<dbReference type="RefSeq" id="WP_219481256.1">
    <property type="nucleotide sequence ID" value="NZ_JAHXCT010000004.1"/>
</dbReference>
<organism evidence="4 5">
    <name type="scientific">Hoylesella nanceiensis</name>
    <dbReference type="NCBI Taxonomy" id="425941"/>
    <lineage>
        <taxon>Bacteria</taxon>
        <taxon>Pseudomonadati</taxon>
        <taxon>Bacteroidota</taxon>
        <taxon>Bacteroidia</taxon>
        <taxon>Bacteroidales</taxon>
        <taxon>Prevotellaceae</taxon>
        <taxon>Hoylesella</taxon>
    </lineage>
</organism>
<sequence length="265" mass="31579">MKIGIFYICTGKYSIFWKGFFDSCEQFFLPQVEKKYYVFTDASDIQDTNNIKTYYTQSKGFPYDSLLRFDMFIRAEEDTKECDYVFFFNSNMEFKKVVTPEMFLPTAEDNGLLGVLHPGHYYKHNPISLPYEKRKRSTAYIKHTKGETYHYFMGGVNGGTHEAFYRLSHVCSENIKKDLDRNCMAIYHDESHLNRYFHNKKIKILPPSFGFPEGSNIPFEPYIIIRNKMKHGGKYFDKLPTTAYIQRIKRRIKELYRNILWILNF</sequence>
<proteinExistence type="predicted"/>